<proteinExistence type="predicted"/>
<organism evidence="2 3">
    <name type="scientific">Nephila pilipes</name>
    <name type="common">Giant wood spider</name>
    <name type="synonym">Nephila maculata</name>
    <dbReference type="NCBI Taxonomy" id="299642"/>
    <lineage>
        <taxon>Eukaryota</taxon>
        <taxon>Metazoa</taxon>
        <taxon>Ecdysozoa</taxon>
        <taxon>Arthropoda</taxon>
        <taxon>Chelicerata</taxon>
        <taxon>Arachnida</taxon>
        <taxon>Araneae</taxon>
        <taxon>Araneomorphae</taxon>
        <taxon>Entelegynae</taxon>
        <taxon>Araneoidea</taxon>
        <taxon>Nephilidae</taxon>
        <taxon>Nephila</taxon>
    </lineage>
</organism>
<dbReference type="AlphaFoldDB" id="A0A8X6MEM8"/>
<reference evidence="2" key="1">
    <citation type="submission" date="2020-08" db="EMBL/GenBank/DDBJ databases">
        <title>Multicomponent nature underlies the extraordinary mechanical properties of spider dragline silk.</title>
        <authorList>
            <person name="Kono N."/>
            <person name="Nakamura H."/>
            <person name="Mori M."/>
            <person name="Yoshida Y."/>
            <person name="Ohtoshi R."/>
            <person name="Malay A.D."/>
            <person name="Moran D.A.P."/>
            <person name="Tomita M."/>
            <person name="Numata K."/>
            <person name="Arakawa K."/>
        </authorList>
    </citation>
    <scope>NUCLEOTIDE SEQUENCE</scope>
</reference>
<name>A0A8X6MEM8_NEPPI</name>
<comment type="caution">
    <text evidence="2">The sequence shown here is derived from an EMBL/GenBank/DDBJ whole genome shotgun (WGS) entry which is preliminary data.</text>
</comment>
<evidence type="ECO:0000256" key="1">
    <source>
        <dbReference type="SAM" id="MobiDB-lite"/>
    </source>
</evidence>
<accession>A0A8X6MEM8</accession>
<keyword evidence="3" id="KW-1185">Reference proteome</keyword>
<sequence length="116" mass="12770">MQFDFSSKIARAGNSIQLLAGTASGKATTKNNRNKPFTSNEIKPNTTFAQALQPKTVQQRALLDGNPDEATTVPRGENVINNNQYQQSEAPNGFTMFDAIKELKTFFQLFPGLMEA</sequence>
<evidence type="ECO:0000313" key="3">
    <source>
        <dbReference type="Proteomes" id="UP000887013"/>
    </source>
</evidence>
<dbReference type="Proteomes" id="UP000887013">
    <property type="component" value="Unassembled WGS sequence"/>
</dbReference>
<feature type="region of interest" description="Disordered" evidence="1">
    <location>
        <begin position="66"/>
        <end position="87"/>
    </location>
</feature>
<gene>
    <name evidence="2" type="ORF">NPIL_390831</name>
</gene>
<protein>
    <submittedName>
        <fullName evidence="2">Uncharacterized protein</fullName>
    </submittedName>
</protein>
<evidence type="ECO:0000313" key="2">
    <source>
        <dbReference type="EMBL" id="GFS45123.1"/>
    </source>
</evidence>
<dbReference type="EMBL" id="BMAW01090490">
    <property type="protein sequence ID" value="GFS45123.1"/>
    <property type="molecule type" value="Genomic_DNA"/>
</dbReference>